<dbReference type="Pfam" id="PF13966">
    <property type="entry name" value="zf-RVT"/>
    <property type="match status" value="1"/>
</dbReference>
<dbReference type="InterPro" id="IPR026960">
    <property type="entry name" value="RVT-Znf"/>
</dbReference>
<name>A0A9W3BUA8_RAPSA</name>
<dbReference type="GO" id="GO:0004523">
    <property type="term" value="F:RNA-DNA hybrid ribonuclease activity"/>
    <property type="evidence" value="ECO:0007669"/>
    <property type="project" value="InterPro"/>
</dbReference>
<dbReference type="GO" id="GO:0003676">
    <property type="term" value="F:nucleic acid binding"/>
    <property type="evidence" value="ECO:0007669"/>
    <property type="project" value="InterPro"/>
</dbReference>
<evidence type="ECO:0000313" key="2">
    <source>
        <dbReference type="Proteomes" id="UP000504610"/>
    </source>
</evidence>
<dbReference type="InterPro" id="IPR036397">
    <property type="entry name" value="RNaseH_sf"/>
</dbReference>
<dbReference type="Pfam" id="PF13456">
    <property type="entry name" value="RVT_3"/>
    <property type="match status" value="1"/>
</dbReference>
<accession>A0A9W3BUA8</accession>
<protein>
    <submittedName>
        <fullName evidence="3">Uncharacterized protein LOC130495483</fullName>
    </submittedName>
</protein>
<dbReference type="OrthoDB" id="1112108at2759"/>
<proteinExistence type="predicted"/>
<reference evidence="3" key="2">
    <citation type="submission" date="2025-08" db="UniProtKB">
        <authorList>
            <consortium name="RefSeq"/>
        </authorList>
    </citation>
    <scope>IDENTIFICATION</scope>
    <source>
        <tissue evidence="3">Leaf</tissue>
    </source>
</reference>
<sequence>MEKLISENQSAFVPNRAIGDNVLITHEVLHFLKTSQAEQRCAMAVKTDMSKAYDRLEWDFIAAVLARLGFHRDLIGMIIQCISSVTYSFLINGLPRGKVVLSRGIRQGDPLSPYIFIMCSEVLSGLCNRAQEEGLIQGIKVARGCPSISHLLFADDTMFFLSANEANCDALKSILDSYESASGQSINRDKSAITFSKRAPATLKSSIMDKLQIQKEGGVGKYLGLPEHFGRRKRDLFSSIVDRIKQKARSWSTKFLSSARKLVMLQSVLSAMPSYSMTCFMLPKSLCKRLQSVVTRYWWDNKEGERKMAWVAWDKIATPKAVGGLGLRDFEKFNEALLAKIGWRLLKQPDCLLGKVLKGKYFPDSTILLAGETSTPSHGWRSALIGRDLLLKKIGWAVGNGQSINVWRDPWLSLTEQECPMGLPSEKYATLLVSDLLEPDSGNWDRELIQILFPEYESKTLCIKPSLTGAPDKLIWLGTKYGEYSSKSGYYTAIEDLLLEDPAEASFNWKKNVWALDVAPKVKNFSWKILKRAIPVGARLVERHIDTDPRCKRCGQNESITHMLFQCHYARKVWLLAPFTTDMDYSGIIDLFTDWPDLSAQKCLPPAGIATGSLFPWILWSLWKRTLSLWQSNLQGNGVYIVTQITQATSEERPPPPLVAPAGAVTVRSDAAWNMLDATAGLGWCLLTTPTGEDFRRRLEHVSSPLMAEGLALREAVLSCRSLQQRVLRFESDSSQLIKTINNQEGIAELHSVVSDILSLASEFVSVSFVWISKEKNSRADALAKSALIVVEPLVVEDALIAPN</sequence>
<evidence type="ECO:0000259" key="1">
    <source>
        <dbReference type="PROSITE" id="PS50878"/>
    </source>
</evidence>
<dbReference type="Proteomes" id="UP000504610">
    <property type="component" value="Chromosome 6"/>
</dbReference>
<dbReference type="PANTHER" id="PTHR33116">
    <property type="entry name" value="REVERSE TRANSCRIPTASE ZINC-BINDING DOMAIN-CONTAINING PROTEIN-RELATED-RELATED"/>
    <property type="match status" value="1"/>
</dbReference>
<dbReference type="CDD" id="cd01650">
    <property type="entry name" value="RT_nLTR_like"/>
    <property type="match status" value="1"/>
</dbReference>
<dbReference type="AlphaFoldDB" id="A0A9W3BUA8"/>
<dbReference type="CDD" id="cd06222">
    <property type="entry name" value="RNase_H_like"/>
    <property type="match status" value="1"/>
</dbReference>
<reference evidence="2" key="1">
    <citation type="journal article" date="2019" name="Database">
        <title>The radish genome database (RadishGD): an integrated information resource for radish genomics.</title>
        <authorList>
            <person name="Yu H.J."/>
            <person name="Baek S."/>
            <person name="Lee Y.J."/>
            <person name="Cho A."/>
            <person name="Mun J.H."/>
        </authorList>
    </citation>
    <scope>NUCLEOTIDE SEQUENCE [LARGE SCALE GENOMIC DNA]</scope>
    <source>
        <strain evidence="2">cv. WK10039</strain>
    </source>
</reference>
<dbReference type="PANTHER" id="PTHR33116:SF86">
    <property type="entry name" value="REVERSE TRANSCRIPTASE DOMAIN-CONTAINING PROTEIN"/>
    <property type="match status" value="1"/>
</dbReference>
<dbReference type="Pfam" id="PF00078">
    <property type="entry name" value="RVT_1"/>
    <property type="match status" value="1"/>
</dbReference>
<dbReference type="InterPro" id="IPR002156">
    <property type="entry name" value="RNaseH_domain"/>
</dbReference>
<keyword evidence="2" id="KW-1185">Reference proteome</keyword>
<dbReference type="PROSITE" id="PS50878">
    <property type="entry name" value="RT_POL"/>
    <property type="match status" value="1"/>
</dbReference>
<gene>
    <name evidence="3" type="primary">LOC130495483</name>
</gene>
<dbReference type="InterPro" id="IPR044730">
    <property type="entry name" value="RNase_H-like_dom_plant"/>
</dbReference>
<dbReference type="InterPro" id="IPR012337">
    <property type="entry name" value="RNaseH-like_sf"/>
</dbReference>
<dbReference type="InterPro" id="IPR000477">
    <property type="entry name" value="RT_dom"/>
</dbReference>
<dbReference type="GeneID" id="130495483"/>
<dbReference type="KEGG" id="rsz:130495483"/>
<dbReference type="RefSeq" id="XP_056842864.1">
    <property type="nucleotide sequence ID" value="XM_056986884.1"/>
</dbReference>
<dbReference type="SUPFAM" id="SSF53098">
    <property type="entry name" value="Ribonuclease H-like"/>
    <property type="match status" value="1"/>
</dbReference>
<organism evidence="2 3">
    <name type="scientific">Raphanus sativus</name>
    <name type="common">Radish</name>
    <name type="synonym">Raphanus raphanistrum var. sativus</name>
    <dbReference type="NCBI Taxonomy" id="3726"/>
    <lineage>
        <taxon>Eukaryota</taxon>
        <taxon>Viridiplantae</taxon>
        <taxon>Streptophyta</taxon>
        <taxon>Embryophyta</taxon>
        <taxon>Tracheophyta</taxon>
        <taxon>Spermatophyta</taxon>
        <taxon>Magnoliopsida</taxon>
        <taxon>eudicotyledons</taxon>
        <taxon>Gunneridae</taxon>
        <taxon>Pentapetalae</taxon>
        <taxon>rosids</taxon>
        <taxon>malvids</taxon>
        <taxon>Brassicales</taxon>
        <taxon>Brassicaceae</taxon>
        <taxon>Brassiceae</taxon>
        <taxon>Raphanus</taxon>
    </lineage>
</organism>
<evidence type="ECO:0000313" key="3">
    <source>
        <dbReference type="RefSeq" id="XP_056842864.1"/>
    </source>
</evidence>
<feature type="domain" description="Reverse transcriptase" evidence="1">
    <location>
        <begin position="1"/>
        <end position="208"/>
    </location>
</feature>
<dbReference type="Gene3D" id="3.30.420.10">
    <property type="entry name" value="Ribonuclease H-like superfamily/Ribonuclease H"/>
    <property type="match status" value="1"/>
</dbReference>